<proteinExistence type="predicted"/>
<dbReference type="RefSeq" id="WP_132419998.1">
    <property type="nucleotide sequence ID" value="NZ_SKFG01000031.1"/>
</dbReference>
<dbReference type="Proteomes" id="UP000295418">
    <property type="component" value="Unassembled WGS sequence"/>
</dbReference>
<dbReference type="OrthoDB" id="9774451at2"/>
<evidence type="ECO:0000259" key="3">
    <source>
        <dbReference type="SMART" id="SM00062"/>
    </source>
</evidence>
<evidence type="ECO:0000256" key="1">
    <source>
        <dbReference type="ARBA" id="ARBA00022729"/>
    </source>
</evidence>
<keyword evidence="1 2" id="KW-0732">Signal</keyword>
<evidence type="ECO:0000313" key="6">
    <source>
        <dbReference type="Proteomes" id="UP000295418"/>
    </source>
</evidence>
<feature type="domain" description="Solute-binding protein family 3/N-terminal" evidence="3">
    <location>
        <begin position="34"/>
        <end position="256"/>
    </location>
</feature>
<feature type="signal peptide" evidence="2">
    <location>
        <begin position="1"/>
        <end position="19"/>
    </location>
</feature>
<dbReference type="SMART" id="SM00079">
    <property type="entry name" value="PBPe"/>
    <property type="match status" value="1"/>
</dbReference>
<evidence type="ECO:0000256" key="2">
    <source>
        <dbReference type="SAM" id="SignalP"/>
    </source>
</evidence>
<evidence type="ECO:0000313" key="5">
    <source>
        <dbReference type="EMBL" id="TCZ73551.1"/>
    </source>
</evidence>
<dbReference type="Pfam" id="PF00497">
    <property type="entry name" value="SBP_bac_3"/>
    <property type="match status" value="1"/>
</dbReference>
<dbReference type="SUPFAM" id="SSF53850">
    <property type="entry name" value="Periplasmic binding protein-like II"/>
    <property type="match status" value="1"/>
</dbReference>
<dbReference type="PANTHER" id="PTHR35936">
    <property type="entry name" value="MEMBRANE-BOUND LYTIC MUREIN TRANSGLYCOSYLASE F"/>
    <property type="match status" value="1"/>
</dbReference>
<dbReference type="InterPro" id="IPR001320">
    <property type="entry name" value="Iontro_rcpt_C"/>
</dbReference>
<dbReference type="EMBL" id="SKFG01000031">
    <property type="protein sequence ID" value="TCZ73551.1"/>
    <property type="molecule type" value="Genomic_DNA"/>
</dbReference>
<evidence type="ECO:0000259" key="4">
    <source>
        <dbReference type="SMART" id="SM00079"/>
    </source>
</evidence>
<dbReference type="SMART" id="SM00062">
    <property type="entry name" value="PBPb"/>
    <property type="match status" value="1"/>
</dbReference>
<protein>
    <submittedName>
        <fullName evidence="5">Transporter substrate-binding domain-containing protein</fullName>
    </submittedName>
</protein>
<gene>
    <name evidence="5" type="ORF">E0485_20810</name>
</gene>
<feature type="domain" description="Ionotropic glutamate receptor C-terminal" evidence="4">
    <location>
        <begin position="34"/>
        <end position="255"/>
    </location>
</feature>
<name>A0A4R4E686_9BACL</name>
<dbReference type="PANTHER" id="PTHR35936:SF17">
    <property type="entry name" value="ARGININE-BINDING EXTRACELLULAR PROTEIN ARTP"/>
    <property type="match status" value="1"/>
</dbReference>
<organism evidence="5 6">
    <name type="scientific">Paenibacillus albiflavus</name>
    <dbReference type="NCBI Taxonomy" id="2545760"/>
    <lineage>
        <taxon>Bacteria</taxon>
        <taxon>Bacillati</taxon>
        <taxon>Bacillota</taxon>
        <taxon>Bacilli</taxon>
        <taxon>Bacillales</taxon>
        <taxon>Paenibacillaceae</taxon>
        <taxon>Paenibacillus</taxon>
    </lineage>
</organism>
<dbReference type="AlphaFoldDB" id="A0A4R4E686"/>
<accession>A0A4R4E686</accession>
<dbReference type="GO" id="GO:0015276">
    <property type="term" value="F:ligand-gated monoatomic ion channel activity"/>
    <property type="evidence" value="ECO:0007669"/>
    <property type="project" value="InterPro"/>
</dbReference>
<dbReference type="GO" id="GO:0016020">
    <property type="term" value="C:membrane"/>
    <property type="evidence" value="ECO:0007669"/>
    <property type="project" value="InterPro"/>
</dbReference>
<keyword evidence="6" id="KW-1185">Reference proteome</keyword>
<sequence length="266" mass="29731">MKRIWSMAIVICLVLVVAACGNTDKQASGGSAKKYKFGTDATWAPQEYMENGKIVGFDVDFLEAVMKEAKLDYELSNVEWNSFLAEVQEGKKLDGGISSVTINDERIKSYDFSIPYFESTNMIITKQDGIKTALDLKDKKIGVQNATTGQTVIEDLFGKELKGLNKYENITMAFMELDNGGIDAVVADNMIVNEYLKNNPNKQYKALYDKTNFASEFYGILLPKGSELKAKLDPAVKAVLENGKYAEIYKKWYGSEPDVKVLLDKK</sequence>
<dbReference type="PROSITE" id="PS51257">
    <property type="entry name" value="PROKAR_LIPOPROTEIN"/>
    <property type="match status" value="1"/>
</dbReference>
<feature type="chain" id="PRO_5038733103" evidence="2">
    <location>
        <begin position="20"/>
        <end position="266"/>
    </location>
</feature>
<dbReference type="InterPro" id="IPR001638">
    <property type="entry name" value="Solute-binding_3/MltF_N"/>
</dbReference>
<dbReference type="Gene3D" id="3.40.190.10">
    <property type="entry name" value="Periplasmic binding protein-like II"/>
    <property type="match status" value="2"/>
</dbReference>
<reference evidence="5 6" key="1">
    <citation type="submission" date="2019-03" db="EMBL/GenBank/DDBJ databases">
        <authorList>
            <person name="Kim M.K.M."/>
        </authorList>
    </citation>
    <scope>NUCLEOTIDE SEQUENCE [LARGE SCALE GENOMIC DNA]</scope>
    <source>
        <strain evidence="5 6">18JY21-1</strain>
    </source>
</reference>
<comment type="caution">
    <text evidence="5">The sequence shown here is derived from an EMBL/GenBank/DDBJ whole genome shotgun (WGS) entry which is preliminary data.</text>
</comment>